<dbReference type="GO" id="GO:0005524">
    <property type="term" value="F:ATP binding"/>
    <property type="evidence" value="ECO:0007669"/>
    <property type="project" value="UniProtKB-UniRule"/>
</dbReference>
<keyword evidence="5 8" id="KW-0067">ATP-binding</keyword>
<comment type="miscellaneous">
    <text evidence="8">The a and c carboxylates of cobyrinate are activated for nucleophilic attack via formation of a phosphorylated intermediate by ATP. CbiA catalyzes first the amidation of the c-carboxylate, and then that of the a-carboxylate.</text>
</comment>
<dbReference type="GO" id="GO:0009236">
    <property type="term" value="P:cobalamin biosynthetic process"/>
    <property type="evidence" value="ECO:0007669"/>
    <property type="project" value="UniProtKB-UniRule"/>
</dbReference>
<evidence type="ECO:0000256" key="3">
    <source>
        <dbReference type="ARBA" id="ARBA00022598"/>
    </source>
</evidence>
<evidence type="ECO:0000259" key="9">
    <source>
        <dbReference type="Pfam" id="PF01656"/>
    </source>
</evidence>
<protein>
    <recommendedName>
        <fullName evidence="8">Cobyrinate a,c-diamide synthase</fullName>
        <ecNumber evidence="8">6.3.5.11</ecNumber>
    </recommendedName>
    <alternativeName>
        <fullName evidence="8">Cobyrinic acid a,c-diamide synthetase</fullName>
    </alternativeName>
</protein>
<dbReference type="Pfam" id="PF01656">
    <property type="entry name" value="CbiA"/>
    <property type="match status" value="1"/>
</dbReference>
<evidence type="ECO:0000256" key="4">
    <source>
        <dbReference type="ARBA" id="ARBA00022741"/>
    </source>
</evidence>
<keyword evidence="2 8" id="KW-0169">Cobalamin biosynthesis</keyword>
<comment type="pathway">
    <text evidence="8">Cofactor biosynthesis; adenosylcobalamin biosynthesis; cob(II)yrinate a,c-diamide from sirohydrochlorin (anaerobic route): step 10/10.</text>
</comment>
<dbReference type="CDD" id="cd03130">
    <property type="entry name" value="GATase1_CobB"/>
    <property type="match status" value="1"/>
</dbReference>
<feature type="site" description="Increases nucleophilicity of active site Cys" evidence="8">
    <location>
        <position position="459"/>
    </location>
</feature>
<dbReference type="AlphaFoldDB" id="Q9K5B2"/>
<evidence type="ECO:0000256" key="1">
    <source>
        <dbReference type="ARBA" id="ARBA00001946"/>
    </source>
</evidence>
<dbReference type="Pfam" id="PF07685">
    <property type="entry name" value="GATase_3"/>
    <property type="match status" value="1"/>
</dbReference>
<dbReference type="PROSITE" id="PS51274">
    <property type="entry name" value="GATASE_COBBQ"/>
    <property type="match status" value="1"/>
</dbReference>
<keyword evidence="4 8" id="KW-0547">Nucleotide-binding</keyword>
<sequence>MIASREKIPGVVIAGLRGGSGKTIISLGITAAWRARNITVAPFKKGPDYIDAGWLSRAAGRPCYNLDTYLCAQSVVQASYLAHSQSCDIAMVEGNRGLYDGIDMNGTTSTSELAKLLDLPVVLVLDCTKSTRTMAAVLMGCMQFDPDINICGVILNRLAGKRHEGKVRANIERFCNIPVLGALPKLKQEDFPERHMGLVTSEEHEESDASLARARQVALDNIDTDELFRRVISYKGHGLPVVDNARQDAIPSVNTEKKPKAATNNFNGPPNVTIGVVRDSAFQFYYPDNLEALKNLGARIKFISPLSQSDIPDVDAIYMGGGFPETHAAQLSANQAFRDNLKALSRKGLPIYAECGGLIFLGESICLDDVVYTMAGILPLRFGLSKQPQGHGYTEVEVVNENPFYARGEVLRGHEFRYSKVLSIDYGDTAMAFKMTRGKGILEKKDGFFKDNTFGTYTHIHALGTTCWAPSLIAQARRFKASGPQIL</sequence>
<dbReference type="NCBIfam" id="TIGR00379">
    <property type="entry name" value="cobB"/>
    <property type="match status" value="1"/>
</dbReference>
<name>Q9K5B2_9BACT</name>
<dbReference type="InterPro" id="IPR011698">
    <property type="entry name" value="GATase_3"/>
</dbReference>
<evidence type="ECO:0000256" key="8">
    <source>
        <dbReference type="HAMAP-Rule" id="MF_00027"/>
    </source>
</evidence>
<accession>Q9K5B2</accession>
<evidence type="ECO:0000256" key="6">
    <source>
        <dbReference type="ARBA" id="ARBA00022842"/>
    </source>
</evidence>
<comment type="domain">
    <text evidence="8">Comprises of two domains. The C-terminal domain contains the binding site for glutamine and catalyzes the hydrolysis of this substrate to glutamate and ammonia. The N-terminal domain is anticipated to bind ATP and cobyrinate and catalyzes the ultimate synthesis of the diamide product. The ammonia produced via the glutaminase domain is probably translocated to the adjacent domain via a molecular tunnel, where it reacts with an activated intermediate.</text>
</comment>
<dbReference type="SUPFAM" id="SSF52317">
    <property type="entry name" value="Class I glutamine amidotransferase-like"/>
    <property type="match status" value="1"/>
</dbReference>
<dbReference type="EC" id="6.3.5.11" evidence="8"/>
<dbReference type="InterPro" id="IPR029062">
    <property type="entry name" value="Class_I_gatase-like"/>
</dbReference>
<feature type="active site" description="Nucleophile" evidence="8">
    <location>
        <position position="355"/>
    </location>
</feature>
<evidence type="ECO:0000256" key="2">
    <source>
        <dbReference type="ARBA" id="ARBA00022573"/>
    </source>
</evidence>
<keyword evidence="7 8" id="KW-0315">Glutamine amidotransferase</keyword>
<keyword evidence="6 8" id="KW-0460">Magnesium</keyword>
<evidence type="ECO:0000313" key="11">
    <source>
        <dbReference type="EMBL" id="CAB95045.1"/>
    </source>
</evidence>
<organism evidence="11">
    <name type="scientific">Desulfobacter vibrioformis</name>
    <dbReference type="NCBI Taxonomy" id="34031"/>
    <lineage>
        <taxon>Bacteria</taxon>
        <taxon>Pseudomonadati</taxon>
        <taxon>Thermodesulfobacteriota</taxon>
        <taxon>Desulfobacteria</taxon>
        <taxon>Desulfobacterales</taxon>
        <taxon>Desulfobacteraceae</taxon>
        <taxon>Desulfobacter</taxon>
    </lineage>
</organism>
<keyword evidence="3 8" id="KW-0436">Ligase</keyword>
<dbReference type="HAMAP" id="MF_00027">
    <property type="entry name" value="CobB_CbiA"/>
    <property type="match status" value="1"/>
</dbReference>
<comment type="catalytic activity">
    <reaction evidence="8">
        <text>cob(II)yrinate + 2 L-glutamine + 2 ATP + 2 H2O = cob(II)yrinate a,c diamide + 2 L-glutamate + 2 ADP + 2 phosphate + 2 H(+)</text>
        <dbReference type="Rhea" id="RHEA:26289"/>
        <dbReference type="ChEBI" id="CHEBI:15377"/>
        <dbReference type="ChEBI" id="CHEBI:15378"/>
        <dbReference type="ChEBI" id="CHEBI:29985"/>
        <dbReference type="ChEBI" id="CHEBI:30616"/>
        <dbReference type="ChEBI" id="CHEBI:43474"/>
        <dbReference type="ChEBI" id="CHEBI:58359"/>
        <dbReference type="ChEBI" id="CHEBI:58537"/>
        <dbReference type="ChEBI" id="CHEBI:58894"/>
        <dbReference type="ChEBI" id="CHEBI:456216"/>
        <dbReference type="EC" id="6.3.5.11"/>
    </reaction>
</comment>
<evidence type="ECO:0000259" key="10">
    <source>
        <dbReference type="Pfam" id="PF07685"/>
    </source>
</evidence>
<comment type="function">
    <text evidence="8">Catalyzes the ATP-dependent amidation of the two carboxylate groups at positions a and c of cobyrinate, using either L-glutamine or ammonia as the nitrogen source.</text>
</comment>
<dbReference type="UniPathway" id="UPA00148">
    <property type="reaction ID" value="UER00231"/>
</dbReference>
<dbReference type="InterPro" id="IPR027417">
    <property type="entry name" value="P-loop_NTPase"/>
</dbReference>
<comment type="cofactor">
    <cofactor evidence="1 8">
        <name>Mg(2+)</name>
        <dbReference type="ChEBI" id="CHEBI:18420"/>
    </cofactor>
</comment>
<gene>
    <name evidence="8 11" type="primary">cbiA</name>
</gene>
<proteinExistence type="inferred from homology"/>
<dbReference type="InterPro" id="IPR004484">
    <property type="entry name" value="CbiA/CobB_synth"/>
</dbReference>
<dbReference type="Gene3D" id="3.40.50.300">
    <property type="entry name" value="P-loop containing nucleotide triphosphate hydrolases"/>
    <property type="match status" value="1"/>
</dbReference>
<feature type="domain" description="CobQ/CobB/MinD/ParA nucleotide binding" evidence="9">
    <location>
        <begin position="11"/>
        <end position="194"/>
    </location>
</feature>
<dbReference type="SUPFAM" id="SSF52540">
    <property type="entry name" value="P-loop containing nucleoside triphosphate hydrolases"/>
    <property type="match status" value="1"/>
</dbReference>
<reference evidence="11" key="1">
    <citation type="journal article" date="2000" name="FEMS Microbiol. Lett.">
        <title>Comparison of the desulforubidin operons from Desulfobacter vibrioformis and Desulfobulbus rhabdoformis and the use of signature sequences in dissimilatory sulfite reductase for inferring phylogenetic relationship between sulfate-reducers.</title>
        <authorList>
            <person name="Larsen O."/>
            <person name="Lien T."/>
            <person name="Birkeland N.K."/>
        </authorList>
    </citation>
    <scope>NUCLEOTIDE SEQUENCE</scope>
    <source>
        <strain evidence="11">B54</strain>
    </source>
</reference>
<feature type="domain" description="CobB/CobQ-like glutamine amidotransferase" evidence="10">
    <location>
        <begin position="273"/>
        <end position="463"/>
    </location>
</feature>
<dbReference type="PANTHER" id="PTHR43873">
    <property type="entry name" value="COBYRINATE A,C-DIAMIDE SYNTHASE"/>
    <property type="match status" value="1"/>
</dbReference>
<dbReference type="InterPro" id="IPR002586">
    <property type="entry name" value="CobQ/CobB/MinD/ParA_Nub-bd_dom"/>
</dbReference>
<dbReference type="Gene3D" id="3.40.50.880">
    <property type="match status" value="1"/>
</dbReference>
<dbReference type="NCBIfam" id="NF002204">
    <property type="entry name" value="PRK01077.1"/>
    <property type="match status" value="1"/>
</dbReference>
<dbReference type="GO" id="GO:0042242">
    <property type="term" value="F:cobyrinic acid a,c-diamide synthase activity"/>
    <property type="evidence" value="ECO:0007669"/>
    <property type="project" value="UniProtKB-UniRule"/>
</dbReference>
<dbReference type="EMBL" id="AJ250472">
    <property type="protein sequence ID" value="CAB95045.1"/>
    <property type="molecule type" value="Genomic_DNA"/>
</dbReference>
<evidence type="ECO:0000256" key="5">
    <source>
        <dbReference type="ARBA" id="ARBA00022840"/>
    </source>
</evidence>
<dbReference type="PANTHER" id="PTHR43873:SF1">
    <property type="entry name" value="COBYRINATE A,C-DIAMIDE SYNTHASE"/>
    <property type="match status" value="1"/>
</dbReference>
<comment type="similarity">
    <text evidence="8">Belongs to the CobB/CbiA family.</text>
</comment>
<evidence type="ECO:0000256" key="7">
    <source>
        <dbReference type="ARBA" id="ARBA00022962"/>
    </source>
</evidence>